<name>A0AAD7H8B9_9AGAR</name>
<protein>
    <submittedName>
        <fullName evidence="1">Uncharacterized protein</fullName>
    </submittedName>
</protein>
<dbReference type="AlphaFoldDB" id="A0AAD7H8B9"/>
<sequence length="59" mass="6369">MKATAPLSTARGDAADDTAWSKYPPYALLAKADVPPLPTPRLRLRSQVDCARDAADDTR</sequence>
<reference evidence="1" key="1">
    <citation type="submission" date="2023-03" db="EMBL/GenBank/DDBJ databases">
        <title>Massive genome expansion in bonnet fungi (Mycena s.s.) driven by repeated elements and novel gene families across ecological guilds.</title>
        <authorList>
            <consortium name="Lawrence Berkeley National Laboratory"/>
            <person name="Harder C.B."/>
            <person name="Miyauchi S."/>
            <person name="Viragh M."/>
            <person name="Kuo A."/>
            <person name="Thoen E."/>
            <person name="Andreopoulos B."/>
            <person name="Lu D."/>
            <person name="Skrede I."/>
            <person name="Drula E."/>
            <person name="Henrissat B."/>
            <person name="Morin E."/>
            <person name="Kohler A."/>
            <person name="Barry K."/>
            <person name="LaButti K."/>
            <person name="Morin E."/>
            <person name="Salamov A."/>
            <person name="Lipzen A."/>
            <person name="Mereny Z."/>
            <person name="Hegedus B."/>
            <person name="Baldrian P."/>
            <person name="Stursova M."/>
            <person name="Weitz H."/>
            <person name="Taylor A."/>
            <person name="Grigoriev I.V."/>
            <person name="Nagy L.G."/>
            <person name="Martin F."/>
            <person name="Kauserud H."/>
        </authorList>
    </citation>
    <scope>NUCLEOTIDE SEQUENCE</scope>
    <source>
        <strain evidence="1">CBHHK182m</strain>
    </source>
</reference>
<dbReference type="EMBL" id="JARKIB010000323">
    <property type="protein sequence ID" value="KAJ7714542.1"/>
    <property type="molecule type" value="Genomic_DNA"/>
</dbReference>
<keyword evidence="2" id="KW-1185">Reference proteome</keyword>
<accession>A0AAD7H8B9</accession>
<evidence type="ECO:0000313" key="1">
    <source>
        <dbReference type="EMBL" id="KAJ7714542.1"/>
    </source>
</evidence>
<gene>
    <name evidence="1" type="ORF">B0H16DRAFT_1742558</name>
</gene>
<organism evidence="1 2">
    <name type="scientific">Mycena metata</name>
    <dbReference type="NCBI Taxonomy" id="1033252"/>
    <lineage>
        <taxon>Eukaryota</taxon>
        <taxon>Fungi</taxon>
        <taxon>Dikarya</taxon>
        <taxon>Basidiomycota</taxon>
        <taxon>Agaricomycotina</taxon>
        <taxon>Agaricomycetes</taxon>
        <taxon>Agaricomycetidae</taxon>
        <taxon>Agaricales</taxon>
        <taxon>Marasmiineae</taxon>
        <taxon>Mycenaceae</taxon>
        <taxon>Mycena</taxon>
    </lineage>
</organism>
<evidence type="ECO:0000313" key="2">
    <source>
        <dbReference type="Proteomes" id="UP001215598"/>
    </source>
</evidence>
<comment type="caution">
    <text evidence="1">The sequence shown here is derived from an EMBL/GenBank/DDBJ whole genome shotgun (WGS) entry which is preliminary data.</text>
</comment>
<proteinExistence type="predicted"/>
<dbReference type="Proteomes" id="UP001215598">
    <property type="component" value="Unassembled WGS sequence"/>
</dbReference>